<name>A0ABS2W4T2_9GAMM</name>
<dbReference type="EMBL" id="JAFFZP010000005">
    <property type="protein sequence ID" value="MBN0986716.1"/>
    <property type="molecule type" value="Genomic_DNA"/>
</dbReference>
<keyword evidence="7" id="KW-0732">Signal</keyword>
<evidence type="ECO:0000313" key="9">
    <source>
        <dbReference type="EMBL" id="MBN0986716.1"/>
    </source>
</evidence>
<evidence type="ECO:0000256" key="5">
    <source>
        <dbReference type="ARBA" id="ARBA00023004"/>
    </source>
</evidence>
<dbReference type="PROSITE" id="PS51007">
    <property type="entry name" value="CYTC"/>
    <property type="match status" value="1"/>
</dbReference>
<reference evidence="9 10" key="1">
    <citation type="submission" date="2021-02" db="EMBL/GenBank/DDBJ databases">
        <title>A novel species of genus Amphritea isolated from a fishpond in China.</title>
        <authorList>
            <person name="Lu H."/>
        </authorList>
    </citation>
    <scope>NUCLEOTIDE SEQUENCE [LARGE SCALE GENOMIC DNA]</scope>
    <source>
        <strain evidence="9 10">RP18W</strain>
    </source>
</reference>
<evidence type="ECO:0000256" key="4">
    <source>
        <dbReference type="ARBA" id="ARBA00022982"/>
    </source>
</evidence>
<evidence type="ECO:0000256" key="1">
    <source>
        <dbReference type="ARBA" id="ARBA00022448"/>
    </source>
</evidence>
<evidence type="ECO:0000256" key="3">
    <source>
        <dbReference type="ARBA" id="ARBA00022723"/>
    </source>
</evidence>
<organism evidence="9 10">
    <name type="scientific">Amphritea pacifica</name>
    <dbReference type="NCBI Taxonomy" id="2811233"/>
    <lineage>
        <taxon>Bacteria</taxon>
        <taxon>Pseudomonadati</taxon>
        <taxon>Pseudomonadota</taxon>
        <taxon>Gammaproteobacteria</taxon>
        <taxon>Oceanospirillales</taxon>
        <taxon>Oceanospirillaceae</taxon>
        <taxon>Amphritea</taxon>
    </lineage>
</organism>
<keyword evidence="5 6" id="KW-0408">Iron</keyword>
<comment type="caution">
    <text evidence="9">The sequence shown here is derived from an EMBL/GenBank/DDBJ whole genome shotgun (WGS) entry which is preliminary data.</text>
</comment>
<sequence>MRKPTKTLGAVAAGTLSMLLSAQVLAHGDVTPQSVDTHELKQLGDEWLDENPYGEDYEKHDVALEIGFSAYTQNCARCHGLEAISGGIAPDLRYLEPGIEGDDWFKYRVINGAVRDGRVYMPKMADYLSQEALWAIRTWLVSVSTAE</sequence>
<dbReference type="InterPro" id="IPR009056">
    <property type="entry name" value="Cyt_c-like_dom"/>
</dbReference>
<keyword evidence="4" id="KW-0249">Electron transport</keyword>
<dbReference type="SUPFAM" id="SSF46626">
    <property type="entry name" value="Cytochrome c"/>
    <property type="match status" value="1"/>
</dbReference>
<dbReference type="RefSeq" id="WP_205213058.1">
    <property type="nucleotide sequence ID" value="NZ_JAFFZP010000005.1"/>
</dbReference>
<feature type="chain" id="PRO_5047329325" evidence="7">
    <location>
        <begin position="27"/>
        <end position="147"/>
    </location>
</feature>
<dbReference type="InterPro" id="IPR036909">
    <property type="entry name" value="Cyt_c-like_dom_sf"/>
</dbReference>
<dbReference type="InterPro" id="IPR051811">
    <property type="entry name" value="Cytochrome_c550/c551-like"/>
</dbReference>
<dbReference type="PANTHER" id="PTHR37823:SF4">
    <property type="entry name" value="MENAQUINOL-CYTOCHROME C REDUCTASE CYTOCHROME B_C SUBUNIT"/>
    <property type="match status" value="1"/>
</dbReference>
<dbReference type="Pfam" id="PF13442">
    <property type="entry name" value="Cytochrome_CBB3"/>
    <property type="match status" value="1"/>
</dbReference>
<dbReference type="Proteomes" id="UP000760472">
    <property type="component" value="Unassembled WGS sequence"/>
</dbReference>
<proteinExistence type="predicted"/>
<gene>
    <name evidence="9" type="primary">pedF</name>
    <name evidence="9" type="ORF">JW498_05035</name>
</gene>
<keyword evidence="10" id="KW-1185">Reference proteome</keyword>
<feature type="domain" description="Cytochrome c" evidence="8">
    <location>
        <begin position="62"/>
        <end position="144"/>
    </location>
</feature>
<dbReference type="PANTHER" id="PTHR37823">
    <property type="entry name" value="CYTOCHROME C-553-LIKE"/>
    <property type="match status" value="1"/>
</dbReference>
<keyword evidence="3 6" id="KW-0479">Metal-binding</keyword>
<evidence type="ECO:0000259" key="8">
    <source>
        <dbReference type="PROSITE" id="PS51007"/>
    </source>
</evidence>
<evidence type="ECO:0000256" key="6">
    <source>
        <dbReference type="PROSITE-ProRule" id="PRU00433"/>
    </source>
</evidence>
<evidence type="ECO:0000256" key="7">
    <source>
        <dbReference type="SAM" id="SignalP"/>
    </source>
</evidence>
<accession>A0ABS2W4T2</accession>
<feature type="signal peptide" evidence="7">
    <location>
        <begin position="1"/>
        <end position="26"/>
    </location>
</feature>
<dbReference type="InterPro" id="IPR030991">
    <property type="entry name" value="c550_proteobact"/>
</dbReference>
<evidence type="ECO:0000256" key="2">
    <source>
        <dbReference type="ARBA" id="ARBA00022617"/>
    </source>
</evidence>
<keyword evidence="2 6" id="KW-0349">Heme</keyword>
<keyword evidence="1" id="KW-0813">Transport</keyword>
<dbReference type="Gene3D" id="1.10.760.10">
    <property type="entry name" value="Cytochrome c-like domain"/>
    <property type="match status" value="1"/>
</dbReference>
<evidence type="ECO:0000313" key="10">
    <source>
        <dbReference type="Proteomes" id="UP000760472"/>
    </source>
</evidence>
<dbReference type="NCBIfam" id="TIGR04494">
    <property type="entry name" value="c550_PedF"/>
    <property type="match status" value="1"/>
</dbReference>
<protein>
    <submittedName>
        <fullName evidence="9">Cytochrome c-550 PedF</fullName>
    </submittedName>
</protein>